<dbReference type="InterPro" id="IPR050549">
    <property type="entry name" value="MFS_Trehalose_Transporter"/>
</dbReference>
<dbReference type="InterPro" id="IPR005828">
    <property type="entry name" value="MFS_sugar_transport-like"/>
</dbReference>
<gene>
    <name evidence="8" type="ORF">O3M35_001861</name>
</gene>
<evidence type="ECO:0000313" key="8">
    <source>
        <dbReference type="EMBL" id="KAK9500628.1"/>
    </source>
</evidence>
<feature type="transmembrane region" description="Helical" evidence="6">
    <location>
        <begin position="251"/>
        <end position="276"/>
    </location>
</feature>
<evidence type="ECO:0000256" key="3">
    <source>
        <dbReference type="ARBA" id="ARBA00022989"/>
    </source>
</evidence>
<dbReference type="SUPFAM" id="SSF103473">
    <property type="entry name" value="MFS general substrate transporter"/>
    <property type="match status" value="1"/>
</dbReference>
<sequence length="380" mass="43546">MILSTTSLSILFLARFLQGVVVGIIFTVIPTYLVEISEPHRRAKIVSTTQIFWHFGILWAYVSGPSFNYYGYLLMCTLMAIIYVPVFYTLPESPYYLIMTNKTKEAYESLLFLRGDEVIEEEFRSLIFTVRQEMSNNTDWTYLFTEKEVRRALIIVQVVCLIRYLSGVPAIMIYVPELFNLSDSNIRPDLMTIIFGIILLMASIVGTLTADSAGRRPLLIQSVTGCTFFNAIIFIYLYMDISTKYHVSKHIWILYISVIGLCFVTIVGLGSLMLTIQAEYFQANTRSLSGGIIEMVAGFGAFINIIAYEYISEYLRVYWNFFFYTLVSLFGIIFFYYNIPETAGTHLGKFDNSANITSEKSESHKSKSQYMPFESEESND</sequence>
<feature type="transmembrane region" description="Helical" evidence="6">
    <location>
        <begin position="69"/>
        <end position="90"/>
    </location>
</feature>
<dbReference type="PROSITE" id="PS50850">
    <property type="entry name" value="MFS"/>
    <property type="match status" value="1"/>
</dbReference>
<organism evidence="8 9">
    <name type="scientific">Rhynocoris fuscipes</name>
    <dbReference type="NCBI Taxonomy" id="488301"/>
    <lineage>
        <taxon>Eukaryota</taxon>
        <taxon>Metazoa</taxon>
        <taxon>Ecdysozoa</taxon>
        <taxon>Arthropoda</taxon>
        <taxon>Hexapoda</taxon>
        <taxon>Insecta</taxon>
        <taxon>Pterygota</taxon>
        <taxon>Neoptera</taxon>
        <taxon>Paraneoptera</taxon>
        <taxon>Hemiptera</taxon>
        <taxon>Heteroptera</taxon>
        <taxon>Panheteroptera</taxon>
        <taxon>Cimicomorpha</taxon>
        <taxon>Reduviidae</taxon>
        <taxon>Harpactorinae</taxon>
        <taxon>Harpactorini</taxon>
        <taxon>Rhynocoris</taxon>
    </lineage>
</organism>
<name>A0AAW1CUV8_9HEMI</name>
<evidence type="ECO:0000259" key="7">
    <source>
        <dbReference type="PROSITE" id="PS50850"/>
    </source>
</evidence>
<dbReference type="EMBL" id="JAPXFL010000010">
    <property type="protein sequence ID" value="KAK9500628.1"/>
    <property type="molecule type" value="Genomic_DNA"/>
</dbReference>
<protein>
    <recommendedName>
        <fullName evidence="7">Major facilitator superfamily (MFS) profile domain-containing protein</fullName>
    </recommendedName>
</protein>
<feature type="region of interest" description="Disordered" evidence="5">
    <location>
        <begin position="356"/>
        <end position="380"/>
    </location>
</feature>
<dbReference type="AlphaFoldDB" id="A0AAW1CUV8"/>
<keyword evidence="9" id="KW-1185">Reference proteome</keyword>
<dbReference type="Gene3D" id="1.20.1250.20">
    <property type="entry name" value="MFS general substrate transporter like domains"/>
    <property type="match status" value="1"/>
</dbReference>
<proteinExistence type="predicted"/>
<feature type="transmembrane region" description="Helical" evidence="6">
    <location>
        <begin position="190"/>
        <end position="211"/>
    </location>
</feature>
<evidence type="ECO:0000256" key="6">
    <source>
        <dbReference type="SAM" id="Phobius"/>
    </source>
</evidence>
<dbReference type="GO" id="GO:0022857">
    <property type="term" value="F:transmembrane transporter activity"/>
    <property type="evidence" value="ECO:0007669"/>
    <property type="project" value="InterPro"/>
</dbReference>
<dbReference type="InterPro" id="IPR036259">
    <property type="entry name" value="MFS_trans_sf"/>
</dbReference>
<feature type="domain" description="Major facilitator superfamily (MFS) profile" evidence="7">
    <location>
        <begin position="1"/>
        <end position="343"/>
    </location>
</feature>
<evidence type="ECO:0000256" key="2">
    <source>
        <dbReference type="ARBA" id="ARBA00022692"/>
    </source>
</evidence>
<evidence type="ECO:0000256" key="4">
    <source>
        <dbReference type="ARBA" id="ARBA00023136"/>
    </source>
</evidence>
<dbReference type="PANTHER" id="PTHR48021:SF1">
    <property type="entry name" value="GH07001P-RELATED"/>
    <property type="match status" value="1"/>
</dbReference>
<dbReference type="PANTHER" id="PTHR48021">
    <property type="match status" value="1"/>
</dbReference>
<dbReference type="Pfam" id="PF00083">
    <property type="entry name" value="Sugar_tr"/>
    <property type="match status" value="1"/>
</dbReference>
<keyword evidence="3 6" id="KW-1133">Transmembrane helix</keyword>
<feature type="transmembrane region" description="Helical" evidence="6">
    <location>
        <begin position="152"/>
        <end position="175"/>
    </location>
</feature>
<dbReference type="GO" id="GO:0016020">
    <property type="term" value="C:membrane"/>
    <property type="evidence" value="ECO:0007669"/>
    <property type="project" value="UniProtKB-SubCell"/>
</dbReference>
<comment type="subcellular location">
    <subcellularLocation>
        <location evidence="1">Membrane</location>
        <topology evidence="1">Multi-pass membrane protein</topology>
    </subcellularLocation>
</comment>
<comment type="caution">
    <text evidence="8">The sequence shown here is derived from an EMBL/GenBank/DDBJ whole genome shotgun (WGS) entry which is preliminary data.</text>
</comment>
<evidence type="ECO:0000313" key="9">
    <source>
        <dbReference type="Proteomes" id="UP001461498"/>
    </source>
</evidence>
<dbReference type="InterPro" id="IPR020846">
    <property type="entry name" value="MFS_dom"/>
</dbReference>
<keyword evidence="4 6" id="KW-0472">Membrane</keyword>
<evidence type="ECO:0000256" key="1">
    <source>
        <dbReference type="ARBA" id="ARBA00004141"/>
    </source>
</evidence>
<feature type="transmembrane region" description="Helical" evidence="6">
    <location>
        <begin position="12"/>
        <end position="33"/>
    </location>
</feature>
<feature type="transmembrane region" description="Helical" evidence="6">
    <location>
        <begin position="317"/>
        <end position="339"/>
    </location>
</feature>
<keyword evidence="2 6" id="KW-0812">Transmembrane</keyword>
<feature type="transmembrane region" description="Helical" evidence="6">
    <location>
        <begin position="218"/>
        <end position="239"/>
    </location>
</feature>
<accession>A0AAW1CUV8</accession>
<reference evidence="8 9" key="1">
    <citation type="submission" date="2022-12" db="EMBL/GenBank/DDBJ databases">
        <title>Chromosome-level genome assembly of true bugs.</title>
        <authorList>
            <person name="Ma L."/>
            <person name="Li H."/>
        </authorList>
    </citation>
    <scope>NUCLEOTIDE SEQUENCE [LARGE SCALE GENOMIC DNA]</scope>
    <source>
        <strain evidence="8">Lab_2022b</strain>
    </source>
</reference>
<feature type="transmembrane region" description="Helical" evidence="6">
    <location>
        <begin position="288"/>
        <end position="311"/>
    </location>
</feature>
<evidence type="ECO:0000256" key="5">
    <source>
        <dbReference type="SAM" id="MobiDB-lite"/>
    </source>
</evidence>
<dbReference type="Proteomes" id="UP001461498">
    <property type="component" value="Unassembled WGS sequence"/>
</dbReference>